<dbReference type="InterPro" id="IPR011115">
    <property type="entry name" value="SecA_DEAD"/>
</dbReference>
<dbReference type="Pfam" id="PF01043">
    <property type="entry name" value="SecA_PP_bind"/>
    <property type="match status" value="1"/>
</dbReference>
<dbReference type="Pfam" id="PF07517">
    <property type="entry name" value="SecA_DEAD"/>
    <property type="match status" value="1"/>
</dbReference>
<reference evidence="11" key="1">
    <citation type="submission" date="2018-05" db="EMBL/GenBank/DDBJ databases">
        <authorList>
            <person name="Lanie J.A."/>
            <person name="Ng W.-L."/>
            <person name="Kazmierczak K.M."/>
            <person name="Andrzejewski T.M."/>
            <person name="Davidsen T.M."/>
            <person name="Wayne K.J."/>
            <person name="Tettelin H."/>
            <person name="Glass J.I."/>
            <person name="Rusch D."/>
            <person name="Podicherti R."/>
            <person name="Tsui H.-C.T."/>
            <person name="Winkler M.E."/>
        </authorList>
    </citation>
    <scope>NUCLEOTIDE SEQUENCE</scope>
</reference>
<keyword evidence="8" id="KW-0472">Membrane</keyword>
<proteinExistence type="predicted"/>
<evidence type="ECO:0000259" key="9">
    <source>
        <dbReference type="PROSITE" id="PS51194"/>
    </source>
</evidence>
<dbReference type="GO" id="GO:0005829">
    <property type="term" value="C:cytosol"/>
    <property type="evidence" value="ECO:0007669"/>
    <property type="project" value="TreeGrafter"/>
</dbReference>
<accession>A0A382GZG2</accession>
<feature type="non-terminal residue" evidence="11">
    <location>
        <position position="1"/>
    </location>
</feature>
<dbReference type="PROSITE" id="PS51196">
    <property type="entry name" value="SECA_MOTOR_DEAD"/>
    <property type="match status" value="1"/>
</dbReference>
<dbReference type="PROSITE" id="PS51194">
    <property type="entry name" value="HELICASE_CTER"/>
    <property type="match status" value="1"/>
</dbReference>
<dbReference type="PROSITE" id="PS01312">
    <property type="entry name" value="SECA"/>
    <property type="match status" value="1"/>
</dbReference>
<dbReference type="Pfam" id="PF21090">
    <property type="entry name" value="P-loop_SecA"/>
    <property type="match status" value="1"/>
</dbReference>
<dbReference type="PRINTS" id="PR00906">
    <property type="entry name" value="SECA"/>
</dbReference>
<evidence type="ECO:0000256" key="4">
    <source>
        <dbReference type="ARBA" id="ARBA00022840"/>
    </source>
</evidence>
<feature type="domain" description="Helicase C-terminal" evidence="9">
    <location>
        <begin position="361"/>
        <end position="482"/>
    </location>
</feature>
<evidence type="ECO:0000256" key="2">
    <source>
        <dbReference type="ARBA" id="ARBA00022490"/>
    </source>
</evidence>
<dbReference type="Gene3D" id="3.90.1440.10">
    <property type="entry name" value="SecA, preprotein cross-linking domain"/>
    <property type="match status" value="1"/>
</dbReference>
<evidence type="ECO:0000256" key="5">
    <source>
        <dbReference type="ARBA" id="ARBA00022927"/>
    </source>
</evidence>
<dbReference type="InterPro" id="IPR036670">
    <property type="entry name" value="SecA_X-link_sf"/>
</dbReference>
<name>A0A382GZG2_9ZZZZ</name>
<dbReference type="InterPro" id="IPR001650">
    <property type="entry name" value="Helicase_C-like"/>
</dbReference>
<keyword evidence="2" id="KW-0963">Cytoplasm</keyword>
<dbReference type="InterPro" id="IPR044722">
    <property type="entry name" value="SecA_SF2_C"/>
</dbReference>
<keyword evidence="7" id="KW-0811">Translocation</keyword>
<dbReference type="Gene3D" id="3.40.50.300">
    <property type="entry name" value="P-loop containing nucleotide triphosphate hydrolases"/>
    <property type="match status" value="2"/>
</dbReference>
<dbReference type="CDD" id="cd18803">
    <property type="entry name" value="SF2_C_secA"/>
    <property type="match status" value="1"/>
</dbReference>
<dbReference type="GO" id="GO:0006886">
    <property type="term" value="P:intracellular protein transport"/>
    <property type="evidence" value="ECO:0007669"/>
    <property type="project" value="InterPro"/>
</dbReference>
<dbReference type="FunFam" id="3.40.50.300:FF:000429">
    <property type="entry name" value="Preprotein translocase subunit SecA"/>
    <property type="match status" value="1"/>
</dbReference>
<dbReference type="GO" id="GO:0005886">
    <property type="term" value="C:plasma membrane"/>
    <property type="evidence" value="ECO:0007669"/>
    <property type="project" value="TreeGrafter"/>
</dbReference>
<dbReference type="InterPro" id="IPR027417">
    <property type="entry name" value="P-loop_NTPase"/>
</dbReference>
<dbReference type="InterPro" id="IPR014018">
    <property type="entry name" value="SecA_motor_DEAD"/>
</dbReference>
<evidence type="ECO:0000256" key="1">
    <source>
        <dbReference type="ARBA" id="ARBA00022448"/>
    </source>
</evidence>
<dbReference type="GO" id="GO:0005524">
    <property type="term" value="F:ATP binding"/>
    <property type="evidence" value="ECO:0007669"/>
    <property type="project" value="UniProtKB-KW"/>
</dbReference>
<dbReference type="InterPro" id="IPR011130">
    <property type="entry name" value="SecA_preprotein_X-link_dom"/>
</dbReference>
<evidence type="ECO:0000256" key="8">
    <source>
        <dbReference type="ARBA" id="ARBA00023136"/>
    </source>
</evidence>
<feature type="non-terminal residue" evidence="11">
    <location>
        <position position="482"/>
    </location>
</feature>
<evidence type="ECO:0000256" key="3">
    <source>
        <dbReference type="ARBA" id="ARBA00022741"/>
    </source>
</evidence>
<dbReference type="PANTHER" id="PTHR30612:SF0">
    <property type="entry name" value="CHLOROPLAST PROTEIN-TRANSPORTING ATPASE"/>
    <property type="match status" value="1"/>
</dbReference>
<evidence type="ECO:0000259" key="10">
    <source>
        <dbReference type="PROSITE" id="PS51196"/>
    </source>
</evidence>
<keyword evidence="1" id="KW-0813">Transport</keyword>
<dbReference type="GO" id="GO:0017038">
    <property type="term" value="P:protein import"/>
    <property type="evidence" value="ECO:0007669"/>
    <property type="project" value="InterPro"/>
</dbReference>
<dbReference type="AlphaFoldDB" id="A0A382GZG2"/>
<evidence type="ECO:0000313" key="11">
    <source>
        <dbReference type="EMBL" id="SVB79943.1"/>
    </source>
</evidence>
<dbReference type="SMART" id="SM00958">
    <property type="entry name" value="SecA_PP_bind"/>
    <property type="match status" value="1"/>
</dbReference>
<keyword evidence="6" id="KW-1278">Translocase</keyword>
<keyword evidence="4" id="KW-0067">ATP-binding</keyword>
<keyword evidence="3" id="KW-0547">Nucleotide-binding</keyword>
<dbReference type="InterPro" id="IPR020937">
    <property type="entry name" value="SecA_CS"/>
</dbReference>
<evidence type="ECO:0000256" key="7">
    <source>
        <dbReference type="ARBA" id="ARBA00023010"/>
    </source>
</evidence>
<keyword evidence="5" id="KW-0653">Protein transport</keyword>
<dbReference type="EMBL" id="UINC01058079">
    <property type="protein sequence ID" value="SVB79943.1"/>
    <property type="molecule type" value="Genomic_DNA"/>
</dbReference>
<dbReference type="SUPFAM" id="SSF52540">
    <property type="entry name" value="P-loop containing nucleoside triphosphate hydrolases"/>
    <property type="match status" value="2"/>
</dbReference>
<protein>
    <submittedName>
        <fullName evidence="11">Uncharacterized protein</fullName>
    </submittedName>
</protein>
<dbReference type="GO" id="GO:0031522">
    <property type="term" value="C:cell envelope Sec protein transport complex"/>
    <property type="evidence" value="ECO:0007669"/>
    <property type="project" value="TreeGrafter"/>
</dbReference>
<gene>
    <name evidence="11" type="ORF">METZ01_LOCUS232797</name>
</gene>
<dbReference type="SMART" id="SM00957">
    <property type="entry name" value="SecA_DEAD"/>
    <property type="match status" value="1"/>
</dbReference>
<organism evidence="11">
    <name type="scientific">marine metagenome</name>
    <dbReference type="NCBI Taxonomy" id="408172"/>
    <lineage>
        <taxon>unclassified sequences</taxon>
        <taxon>metagenomes</taxon>
        <taxon>ecological metagenomes</taxon>
    </lineage>
</organism>
<dbReference type="SUPFAM" id="SSF81767">
    <property type="entry name" value="Pre-protein crosslinking domain of SecA"/>
    <property type="match status" value="1"/>
</dbReference>
<feature type="domain" description="SecA family profile" evidence="10">
    <location>
        <begin position="1"/>
        <end position="482"/>
    </location>
</feature>
<sequence>YGTNSEFGFDYLRDNGMASRAEDQVQRGHYYSIVDEVDSILIDEARTPLIISGPAAASLDKEYRKANPKIKSLVQAQHKLVAGYLIEAEKISKQLLSENRPENADEMELELGLLLYKARLGQPKGERLLRLMEEAQNQKLIDKAELSLHADQSKKELYAQKEELYFGMEEKSHDADLTEKGRTFLNPNDTEAFMLPDLSVEQHDIDNDESLDAQSRLAAKTKLQDEFKIKAENIHITGQLLKAYSLYVKDVAYVVQENKVIIVDEHTGRAMPGRRWSDGLHQAVEAKEGVTIEQETQTLATITIQNYFRLYTKLAGMTGTAATEAQEFFDIYKLGVLVIPTHEPCIRDDANDSVYKTRREKYNAVLDEVKEVHRQGRPILVGTVSVEVSEYISRLLKKNGIIHSVLNAKYHEQEAEIITRAGQKGSVTIATNMAGRGTDIKLGQGVEPIGGLHVMGTERHESRRIDRQLRGRCARQGDAGST</sequence>
<dbReference type="GO" id="GO:0006605">
    <property type="term" value="P:protein targeting"/>
    <property type="evidence" value="ECO:0007669"/>
    <property type="project" value="InterPro"/>
</dbReference>
<dbReference type="PANTHER" id="PTHR30612">
    <property type="entry name" value="SECA INNER MEMBRANE COMPONENT OF SEC PROTEIN SECRETION SYSTEM"/>
    <property type="match status" value="1"/>
</dbReference>
<dbReference type="GO" id="GO:0043952">
    <property type="term" value="P:protein transport by the Sec complex"/>
    <property type="evidence" value="ECO:0007669"/>
    <property type="project" value="TreeGrafter"/>
</dbReference>
<evidence type="ECO:0000256" key="6">
    <source>
        <dbReference type="ARBA" id="ARBA00022967"/>
    </source>
</evidence>
<dbReference type="InterPro" id="IPR000185">
    <property type="entry name" value="SecA"/>
</dbReference>